<feature type="transmembrane region" description="Helical" evidence="9">
    <location>
        <begin position="112"/>
        <end position="133"/>
    </location>
</feature>
<keyword evidence="7 9" id="KW-0472">Membrane</keyword>
<dbReference type="PATRIC" id="fig|1393034.3.peg.43"/>
<feature type="transmembrane region" description="Helical" evidence="9">
    <location>
        <begin position="331"/>
        <end position="351"/>
    </location>
</feature>
<evidence type="ECO:0000256" key="3">
    <source>
        <dbReference type="ARBA" id="ARBA00022692"/>
    </source>
</evidence>
<feature type="transmembrane region" description="Helical" evidence="9">
    <location>
        <begin position="190"/>
        <end position="212"/>
    </location>
</feature>
<dbReference type="GO" id="GO:0034204">
    <property type="term" value="P:lipid translocation"/>
    <property type="evidence" value="ECO:0007669"/>
    <property type="project" value="TreeGrafter"/>
</dbReference>
<evidence type="ECO:0000256" key="9">
    <source>
        <dbReference type="SAM" id="Phobius"/>
    </source>
</evidence>
<dbReference type="EMBL" id="LSCR01000001">
    <property type="protein sequence ID" value="KXB35642.1"/>
    <property type="molecule type" value="Genomic_DNA"/>
</dbReference>
<protein>
    <submittedName>
        <fullName evidence="10">Putative integral membrane protein MviN</fullName>
    </submittedName>
</protein>
<dbReference type="InterPro" id="IPR004268">
    <property type="entry name" value="MurJ"/>
</dbReference>
<feature type="transmembrane region" description="Helical" evidence="9">
    <location>
        <begin position="90"/>
        <end position="106"/>
    </location>
</feature>
<feature type="transmembrane region" description="Helical" evidence="9">
    <location>
        <begin position="472"/>
        <end position="493"/>
    </location>
</feature>
<comment type="subcellular location">
    <subcellularLocation>
        <location evidence="1">Cell membrane</location>
        <topology evidence="1">Multi-pass membrane protein</topology>
    </subcellularLocation>
</comment>
<evidence type="ECO:0000313" key="10">
    <source>
        <dbReference type="EMBL" id="KXB35642.1"/>
    </source>
</evidence>
<feature type="transmembrane region" description="Helical" evidence="9">
    <location>
        <begin position="145"/>
        <end position="170"/>
    </location>
</feature>
<feature type="transmembrane region" description="Helical" evidence="9">
    <location>
        <begin position="542"/>
        <end position="563"/>
    </location>
</feature>
<evidence type="ECO:0000256" key="7">
    <source>
        <dbReference type="ARBA" id="ARBA00023136"/>
    </source>
</evidence>
<dbReference type="PANTHER" id="PTHR47019">
    <property type="entry name" value="LIPID II FLIPPASE MURJ"/>
    <property type="match status" value="1"/>
</dbReference>
<dbReference type="PRINTS" id="PR01806">
    <property type="entry name" value="VIRFACTRMVIN"/>
</dbReference>
<sequence>MAGKHLAHTAATRPRKAPRHLRSSYDKAELAVTNEFASSASREAAPTAALDATNPSAPKTLHASVGASAALMSGLVILSRITGFFRTWGQAYALGVTVVSSAYTVANNLPNQLYELVMGGMLITAFLPVYMSVKEKRGRKGANEYASNLCSLILLLMGLVALIGFVFAGHVIWTQSFSARQDFNAPLTTLFFRFFVIEIVLYGLSSLLSGMLNAEREYLWSNAAPIFNNFICTASFVLYALLQQSEPFIALLILAIGNPLGVAVQVLVQVPALHKIGVRLHLRINLHDPALKETLAIGVPSLLLTAGNFVTTSVQTSSSLSVTAAGASIAYYARLWFTLPYSIFAIPITVAMFTELSDAVAHNDMKKYKHGVCAGTSQILFFLVPCMMYLVVFARPLSLALGASHFGAADSLYLTQYIIFLGLSLPFYGVCTYLQKVCSSLRAMGVLMWASVAASIIQVLQCLFLTEQFGLANVAISSLIFFIIVDAVVFWYLRQRLSGIGLTSIVVGFGRAVLIGCVGSMVGAALLWILQAIGFGNTTLTALATLAVAGIPTLIVSFGFAYLRNFPEAHFLRAMLERFIKPRRMR</sequence>
<feature type="compositionally biased region" description="Basic residues" evidence="8">
    <location>
        <begin position="13"/>
        <end position="22"/>
    </location>
</feature>
<evidence type="ECO:0000256" key="1">
    <source>
        <dbReference type="ARBA" id="ARBA00004651"/>
    </source>
</evidence>
<dbReference type="GO" id="GO:0009252">
    <property type="term" value="P:peptidoglycan biosynthetic process"/>
    <property type="evidence" value="ECO:0007669"/>
    <property type="project" value="UniProtKB-KW"/>
</dbReference>
<keyword evidence="5" id="KW-0573">Peptidoglycan synthesis</keyword>
<proteinExistence type="predicted"/>
<reference evidence="11" key="1">
    <citation type="submission" date="2016-01" db="EMBL/GenBank/DDBJ databases">
        <authorList>
            <person name="Mitreva M."/>
            <person name="Pepin K.H."/>
            <person name="Mihindukulasuriya K.A."/>
            <person name="Fulton R."/>
            <person name="Fronick C."/>
            <person name="O'Laughlin M."/>
            <person name="Miner T."/>
            <person name="Herter B."/>
            <person name="Rosa B.A."/>
            <person name="Cordes M."/>
            <person name="Tomlinson C."/>
            <person name="Wollam A."/>
            <person name="Palsikar V.B."/>
            <person name="Mardis E.R."/>
            <person name="Wilson R.K."/>
        </authorList>
    </citation>
    <scope>NUCLEOTIDE SEQUENCE [LARGE SCALE GENOMIC DNA]</scope>
    <source>
        <strain evidence="11">DNF00019</strain>
    </source>
</reference>
<keyword evidence="4" id="KW-0133">Cell shape</keyword>
<dbReference type="InterPro" id="IPR051050">
    <property type="entry name" value="Lipid_II_flippase_MurJ/MviN"/>
</dbReference>
<feature type="transmembrane region" description="Helical" evidence="9">
    <location>
        <begin position="446"/>
        <end position="466"/>
    </location>
</feature>
<dbReference type="RefSeq" id="WP_066304325.1">
    <property type="nucleotide sequence ID" value="NZ_KQ959483.1"/>
</dbReference>
<dbReference type="GO" id="GO:0008360">
    <property type="term" value="P:regulation of cell shape"/>
    <property type="evidence" value="ECO:0007669"/>
    <property type="project" value="UniProtKB-KW"/>
</dbReference>
<dbReference type="CDD" id="cd13123">
    <property type="entry name" value="MATE_MurJ_like"/>
    <property type="match status" value="1"/>
</dbReference>
<feature type="transmembrane region" description="Helical" evidence="9">
    <location>
        <begin position="60"/>
        <end position="78"/>
    </location>
</feature>
<organism evidence="10 11">
    <name type="scientific">Atopobium deltae</name>
    <dbReference type="NCBI Taxonomy" id="1393034"/>
    <lineage>
        <taxon>Bacteria</taxon>
        <taxon>Bacillati</taxon>
        <taxon>Actinomycetota</taxon>
        <taxon>Coriobacteriia</taxon>
        <taxon>Coriobacteriales</taxon>
        <taxon>Atopobiaceae</taxon>
        <taxon>Atopobium</taxon>
    </lineage>
</organism>
<evidence type="ECO:0000256" key="6">
    <source>
        <dbReference type="ARBA" id="ARBA00022989"/>
    </source>
</evidence>
<keyword evidence="6 9" id="KW-1133">Transmembrane helix</keyword>
<accession>A0A133XXF2</accession>
<evidence type="ECO:0000256" key="8">
    <source>
        <dbReference type="SAM" id="MobiDB-lite"/>
    </source>
</evidence>
<comment type="caution">
    <text evidence="10">The sequence shown here is derived from an EMBL/GenBank/DDBJ whole genome shotgun (WGS) entry which is preliminary data.</text>
</comment>
<dbReference type="Pfam" id="PF03023">
    <property type="entry name" value="MurJ"/>
    <property type="match status" value="1"/>
</dbReference>
<feature type="transmembrane region" description="Helical" evidence="9">
    <location>
        <begin position="505"/>
        <end position="530"/>
    </location>
</feature>
<feature type="transmembrane region" description="Helical" evidence="9">
    <location>
        <begin position="248"/>
        <end position="273"/>
    </location>
</feature>
<dbReference type="GO" id="GO:0015648">
    <property type="term" value="F:lipid-linked peptidoglycan transporter activity"/>
    <property type="evidence" value="ECO:0007669"/>
    <property type="project" value="TreeGrafter"/>
</dbReference>
<dbReference type="OrthoDB" id="9786339at2"/>
<dbReference type="Proteomes" id="UP000070675">
    <property type="component" value="Unassembled WGS sequence"/>
</dbReference>
<dbReference type="PANTHER" id="PTHR47019:SF1">
    <property type="entry name" value="LIPID II FLIPPASE MURJ"/>
    <property type="match status" value="1"/>
</dbReference>
<dbReference type="GO" id="GO:0005886">
    <property type="term" value="C:plasma membrane"/>
    <property type="evidence" value="ECO:0007669"/>
    <property type="project" value="UniProtKB-SubCell"/>
</dbReference>
<evidence type="ECO:0000256" key="2">
    <source>
        <dbReference type="ARBA" id="ARBA00022475"/>
    </source>
</evidence>
<name>A0A133XXF2_9ACTN</name>
<evidence type="ECO:0000313" key="11">
    <source>
        <dbReference type="Proteomes" id="UP000070675"/>
    </source>
</evidence>
<feature type="transmembrane region" description="Helical" evidence="9">
    <location>
        <begin position="219"/>
        <end position="242"/>
    </location>
</feature>
<evidence type="ECO:0000256" key="4">
    <source>
        <dbReference type="ARBA" id="ARBA00022960"/>
    </source>
</evidence>
<dbReference type="AlphaFoldDB" id="A0A133XXF2"/>
<keyword evidence="3 9" id="KW-0812">Transmembrane</keyword>
<feature type="transmembrane region" description="Helical" evidence="9">
    <location>
        <begin position="294"/>
        <end position="311"/>
    </location>
</feature>
<keyword evidence="2" id="KW-1003">Cell membrane</keyword>
<feature type="region of interest" description="Disordered" evidence="8">
    <location>
        <begin position="1"/>
        <end position="23"/>
    </location>
</feature>
<evidence type="ECO:0000256" key="5">
    <source>
        <dbReference type="ARBA" id="ARBA00022984"/>
    </source>
</evidence>
<feature type="transmembrane region" description="Helical" evidence="9">
    <location>
        <begin position="372"/>
        <end position="394"/>
    </location>
</feature>
<keyword evidence="11" id="KW-1185">Reference proteome</keyword>
<gene>
    <name evidence="10" type="ORF">HMPREF3192_00047</name>
</gene>
<feature type="transmembrane region" description="Helical" evidence="9">
    <location>
        <begin position="414"/>
        <end position="434"/>
    </location>
</feature>
<dbReference type="STRING" id="1393034.HMPREF3192_00047"/>